<feature type="transmembrane region" description="Helical" evidence="12">
    <location>
        <begin position="328"/>
        <end position="347"/>
    </location>
</feature>
<accession>A0A4S9UWH8</accession>
<evidence type="ECO:0000256" key="9">
    <source>
        <dbReference type="ARBA" id="ARBA00022989"/>
    </source>
</evidence>
<evidence type="ECO:0000256" key="2">
    <source>
        <dbReference type="ARBA" id="ARBA00004687"/>
    </source>
</evidence>
<evidence type="ECO:0000256" key="8">
    <source>
        <dbReference type="ARBA" id="ARBA00022824"/>
    </source>
</evidence>
<dbReference type="PANTHER" id="PTHR22760">
    <property type="entry name" value="GLYCOSYLTRANSFERASE"/>
    <property type="match status" value="1"/>
</dbReference>
<keyword evidence="5 12" id="KW-0328">Glycosyltransferase</keyword>
<dbReference type="GO" id="GO:0005789">
    <property type="term" value="C:endoplasmic reticulum membrane"/>
    <property type="evidence" value="ECO:0007669"/>
    <property type="project" value="UniProtKB-SubCell"/>
</dbReference>
<evidence type="ECO:0000256" key="3">
    <source>
        <dbReference type="ARBA" id="ARBA00006065"/>
    </source>
</evidence>
<proteinExistence type="inferred from homology"/>
<dbReference type="GO" id="GO:0000026">
    <property type="term" value="F:alpha-1,2-mannosyltransferase activity"/>
    <property type="evidence" value="ECO:0007669"/>
    <property type="project" value="TreeGrafter"/>
</dbReference>
<keyword evidence="8 12" id="KW-0256">Endoplasmic reticulum</keyword>
<dbReference type="EC" id="2.4.1.-" evidence="12"/>
<dbReference type="PANTHER" id="PTHR22760:SF4">
    <property type="entry name" value="GPI MANNOSYLTRANSFERASE 3"/>
    <property type="match status" value="1"/>
</dbReference>
<evidence type="ECO:0000256" key="12">
    <source>
        <dbReference type="RuleBase" id="RU363075"/>
    </source>
</evidence>
<dbReference type="InterPro" id="IPR005599">
    <property type="entry name" value="GPI_mannosylTrfase"/>
</dbReference>
<comment type="subcellular location">
    <subcellularLocation>
        <location evidence="1 12">Endoplasmic reticulum membrane</location>
        <topology evidence="1 12">Multi-pass membrane protein</topology>
    </subcellularLocation>
</comment>
<dbReference type="GO" id="GO:0006506">
    <property type="term" value="P:GPI anchor biosynthetic process"/>
    <property type="evidence" value="ECO:0007669"/>
    <property type="project" value="UniProtKB-UniPathway"/>
</dbReference>
<evidence type="ECO:0000256" key="4">
    <source>
        <dbReference type="ARBA" id="ARBA00022502"/>
    </source>
</evidence>
<feature type="transmembrane region" description="Helical" evidence="12">
    <location>
        <begin position="297"/>
        <end position="316"/>
    </location>
</feature>
<evidence type="ECO:0000256" key="10">
    <source>
        <dbReference type="ARBA" id="ARBA00023136"/>
    </source>
</evidence>
<name>A0A4S9UWH8_AURPU</name>
<reference evidence="13 14" key="1">
    <citation type="submission" date="2018-10" db="EMBL/GenBank/DDBJ databases">
        <title>Fifty Aureobasidium pullulans genomes reveal a recombining polyextremotolerant generalist.</title>
        <authorList>
            <person name="Gostincar C."/>
            <person name="Turk M."/>
            <person name="Zajc J."/>
            <person name="Gunde-Cimerman N."/>
        </authorList>
    </citation>
    <scope>NUCLEOTIDE SEQUENCE [LARGE SCALE GENOMIC DNA]</scope>
    <source>
        <strain evidence="13 14">EXF-4256</strain>
    </source>
</reference>
<feature type="transmembrane region" description="Helical" evidence="12">
    <location>
        <begin position="386"/>
        <end position="403"/>
    </location>
</feature>
<dbReference type="AlphaFoldDB" id="A0A4S9UWH8"/>
<evidence type="ECO:0000256" key="7">
    <source>
        <dbReference type="ARBA" id="ARBA00022692"/>
    </source>
</evidence>
<evidence type="ECO:0000256" key="6">
    <source>
        <dbReference type="ARBA" id="ARBA00022679"/>
    </source>
</evidence>
<comment type="pathway">
    <text evidence="2">Glycolipid biosynthesis; glycosylphosphatidylinositol-anchor biosynthesis.</text>
</comment>
<dbReference type="EMBL" id="QZBJ01000019">
    <property type="protein sequence ID" value="THY75873.1"/>
    <property type="molecule type" value="Genomic_DNA"/>
</dbReference>
<gene>
    <name evidence="13" type="ORF">D6C94_03732</name>
</gene>
<evidence type="ECO:0000313" key="14">
    <source>
        <dbReference type="Proteomes" id="UP000305064"/>
    </source>
</evidence>
<feature type="transmembrane region" description="Helical" evidence="12">
    <location>
        <begin position="12"/>
        <end position="33"/>
    </location>
</feature>
<dbReference type="Pfam" id="PF03901">
    <property type="entry name" value="Glyco_transf_22"/>
    <property type="match status" value="1"/>
</dbReference>
<evidence type="ECO:0000313" key="13">
    <source>
        <dbReference type="EMBL" id="THY75873.1"/>
    </source>
</evidence>
<organism evidence="13 14">
    <name type="scientific">Aureobasidium pullulans</name>
    <name type="common">Black yeast</name>
    <name type="synonym">Pullularia pullulans</name>
    <dbReference type="NCBI Taxonomy" id="5580"/>
    <lineage>
        <taxon>Eukaryota</taxon>
        <taxon>Fungi</taxon>
        <taxon>Dikarya</taxon>
        <taxon>Ascomycota</taxon>
        <taxon>Pezizomycotina</taxon>
        <taxon>Dothideomycetes</taxon>
        <taxon>Dothideomycetidae</taxon>
        <taxon>Dothideales</taxon>
        <taxon>Saccotheciaceae</taxon>
        <taxon>Aureobasidium</taxon>
    </lineage>
</organism>
<evidence type="ECO:0000256" key="1">
    <source>
        <dbReference type="ARBA" id="ARBA00004477"/>
    </source>
</evidence>
<dbReference type="Proteomes" id="UP000305064">
    <property type="component" value="Unassembled WGS sequence"/>
</dbReference>
<sequence length="574" mass="65348">MPPTQKQRNESALSAANVLCFLIAFRICNALLIRTFFQPDEYFQSLEPAWDIAFGPSSGAWITWEWRERLRSSLHPFLFAGVYQATAFLAESLHLETTTRAELLLAVPKVLQGCFAALTDFFIWKLAEKAYGRNSQASHAALFLTVFSPWQWFCSTRTLSNSVETTLTTIALWLWPLRNDPKQPGSNARSLRAALALAAIATILRPTNAIIWIVMALYTAAPGADINTTRAFWTLAVECREALISGLMVVGVSLVSDRSYYGEWTFPPLRFIHFNVVQSLAVFYGRNRPDYYLTEGLPLLLTTTLPFAAWGCWQAFSSRITAVNGQKLTRPLAISVIVFIAIMSLIAHKEVRFIFPLLPGLLVLAACPFSQFFSPLLRPRTMVKKGFLILFVTVNVVFAFYISQVHQRGVIDVLHHLRHEHENRGSSNTTVMFMMPCHSTPWRSHLIHPAIDARALTCEPPLDIPIEARSSYMDEADQFYADPVVWMREHMEDVTALADRRLDGKVNIHQDKAQWPEYLVFFKQLEPTMTDFLAKTSYKECWRGFNTHWHDDSRRHGDVIVWCLSESAWMTASQ</sequence>
<keyword evidence="4" id="KW-0337">GPI-anchor biosynthesis</keyword>
<feature type="transmembrane region" description="Helical" evidence="12">
    <location>
        <begin position="193"/>
        <end position="219"/>
    </location>
</feature>
<keyword evidence="9 12" id="KW-1133">Transmembrane helix</keyword>
<comment type="caution">
    <text evidence="13">The sequence shown here is derived from an EMBL/GenBank/DDBJ whole genome shotgun (WGS) entry which is preliminary data.</text>
</comment>
<keyword evidence="6" id="KW-0808">Transferase</keyword>
<comment type="similarity">
    <text evidence="3">Belongs to the glycosyltransferase 22 family. PIGB subfamily.</text>
</comment>
<keyword evidence="10 12" id="KW-0472">Membrane</keyword>
<evidence type="ECO:0000256" key="11">
    <source>
        <dbReference type="ARBA" id="ARBA00024708"/>
    </source>
</evidence>
<comment type="function">
    <text evidence="11">Mannosyltransferase involved in glycosylphosphatidylinositol-anchor biosynthesis. Transfers the third mannose to Man2-GlcN-acyl-PI during GPI precursor assembly.</text>
</comment>
<evidence type="ECO:0000256" key="5">
    <source>
        <dbReference type="ARBA" id="ARBA00022676"/>
    </source>
</evidence>
<protein>
    <recommendedName>
        <fullName evidence="12">Mannosyltransferase</fullName>
        <ecNumber evidence="12">2.4.1.-</ecNumber>
    </recommendedName>
</protein>
<feature type="transmembrane region" description="Helical" evidence="12">
    <location>
        <begin position="353"/>
        <end position="374"/>
    </location>
</feature>
<keyword evidence="7 12" id="KW-0812">Transmembrane</keyword>